<accession>A0AAD8U9X5</accession>
<proteinExistence type="predicted"/>
<evidence type="ECO:0000313" key="2">
    <source>
        <dbReference type="Proteomes" id="UP001244207"/>
    </source>
</evidence>
<evidence type="ECO:0000313" key="1">
    <source>
        <dbReference type="EMBL" id="KAK1710298.1"/>
    </source>
</evidence>
<name>A0AAD8U9X5_GLOAC</name>
<organism evidence="1 2">
    <name type="scientific">Glomerella acutata</name>
    <name type="common">Colletotrichum acutatum</name>
    <dbReference type="NCBI Taxonomy" id="27357"/>
    <lineage>
        <taxon>Eukaryota</taxon>
        <taxon>Fungi</taxon>
        <taxon>Dikarya</taxon>
        <taxon>Ascomycota</taxon>
        <taxon>Pezizomycotina</taxon>
        <taxon>Sordariomycetes</taxon>
        <taxon>Hypocreomycetidae</taxon>
        <taxon>Glomerellales</taxon>
        <taxon>Glomerellaceae</taxon>
        <taxon>Colletotrichum</taxon>
        <taxon>Colletotrichum acutatum species complex</taxon>
    </lineage>
</organism>
<dbReference type="AlphaFoldDB" id="A0AAD8U9X5"/>
<comment type="caution">
    <text evidence="1">The sequence shown here is derived from an EMBL/GenBank/DDBJ whole genome shotgun (WGS) entry which is preliminary data.</text>
</comment>
<protein>
    <submittedName>
        <fullName evidence="1">Uncharacterized protein</fullName>
    </submittedName>
</protein>
<dbReference type="RefSeq" id="XP_060358768.1">
    <property type="nucleotide sequence ID" value="XM_060509507.1"/>
</dbReference>
<sequence length="139" mass="15748">MAEMLGVKLDIPPEFWLAHCDQTCRFNPVDGIRNRQGRSKYWRVLVPQVREAPLMVEQEDAECVIEVGAFDRFNVVLPKNVALGSIKFYGLVSFWGMTHGEDGWTRELPDPQTCSSSVSNDTLVESSSLWIPGRRAFES</sequence>
<keyword evidence="2" id="KW-1185">Reference proteome</keyword>
<gene>
    <name evidence="1" type="ORF">BDZ83DRAFT_640652</name>
</gene>
<dbReference type="Proteomes" id="UP001244207">
    <property type="component" value="Unassembled WGS sequence"/>
</dbReference>
<dbReference type="GeneID" id="85393406"/>
<dbReference type="EMBL" id="JAHMHS010000173">
    <property type="protein sequence ID" value="KAK1710298.1"/>
    <property type="molecule type" value="Genomic_DNA"/>
</dbReference>
<reference evidence="1" key="1">
    <citation type="submission" date="2021-12" db="EMBL/GenBank/DDBJ databases">
        <title>Comparative genomics, transcriptomics and evolutionary studies reveal genomic signatures of adaptation to plant cell wall in hemibiotrophic fungi.</title>
        <authorList>
            <consortium name="DOE Joint Genome Institute"/>
            <person name="Baroncelli R."/>
            <person name="Diaz J.F."/>
            <person name="Benocci T."/>
            <person name="Peng M."/>
            <person name="Battaglia E."/>
            <person name="Haridas S."/>
            <person name="Andreopoulos W."/>
            <person name="Labutti K."/>
            <person name="Pangilinan J."/>
            <person name="Floch G.L."/>
            <person name="Makela M.R."/>
            <person name="Henrissat B."/>
            <person name="Grigoriev I.V."/>
            <person name="Crouch J.A."/>
            <person name="De Vries R.P."/>
            <person name="Sukno S.A."/>
            <person name="Thon M.R."/>
        </authorList>
    </citation>
    <scope>NUCLEOTIDE SEQUENCE</scope>
    <source>
        <strain evidence="1">CBS 112980</strain>
    </source>
</reference>